<dbReference type="InterPro" id="IPR036898">
    <property type="entry name" value="RNA_pol_Rpb7-like_N_sf"/>
</dbReference>
<dbReference type="GO" id="GO:0055029">
    <property type="term" value="C:nuclear DNA-directed RNA polymerase complex"/>
    <property type="evidence" value="ECO:0007669"/>
    <property type="project" value="UniProtKB-ARBA"/>
</dbReference>
<reference evidence="11" key="1">
    <citation type="journal article" date="2020" name="Stud. Mycol.">
        <title>101 Dothideomycetes genomes: a test case for predicting lifestyles and emergence of pathogens.</title>
        <authorList>
            <person name="Haridas S."/>
            <person name="Albert R."/>
            <person name="Binder M."/>
            <person name="Bloem J."/>
            <person name="Labutti K."/>
            <person name="Salamov A."/>
            <person name="Andreopoulos B."/>
            <person name="Baker S."/>
            <person name="Barry K."/>
            <person name="Bills G."/>
            <person name="Bluhm B."/>
            <person name="Cannon C."/>
            <person name="Castanera R."/>
            <person name="Culley D."/>
            <person name="Daum C."/>
            <person name="Ezra D."/>
            <person name="Gonzalez J."/>
            <person name="Henrissat B."/>
            <person name="Kuo A."/>
            <person name="Liang C."/>
            <person name="Lipzen A."/>
            <person name="Lutzoni F."/>
            <person name="Magnuson J."/>
            <person name="Mondo S."/>
            <person name="Nolan M."/>
            <person name="Ohm R."/>
            <person name="Pangilinan J."/>
            <person name="Park H.-J."/>
            <person name="Ramirez L."/>
            <person name="Alfaro M."/>
            <person name="Sun H."/>
            <person name="Tritt A."/>
            <person name="Yoshinaga Y."/>
            <person name="Zwiers L.-H."/>
            <person name="Turgeon B."/>
            <person name="Goodwin S."/>
            <person name="Spatafora J."/>
            <person name="Crous P."/>
            <person name="Grigoriev I."/>
        </authorList>
    </citation>
    <scope>NUCLEOTIDE SEQUENCE</scope>
    <source>
        <strain evidence="11">CBS 122368</strain>
    </source>
</reference>
<protein>
    <recommendedName>
        <fullName evidence="7">DNA-directed RNA polymerase subunit</fullName>
    </recommendedName>
</protein>
<name>A0A6A6J044_9PLEO</name>
<dbReference type="Gene3D" id="2.40.50.1060">
    <property type="match status" value="1"/>
</dbReference>
<keyword evidence="5 7" id="KW-0804">Transcription</keyword>
<dbReference type="PANTHER" id="PTHR12709">
    <property type="entry name" value="DNA-DIRECTED RNA POLYMERASE II, III"/>
    <property type="match status" value="1"/>
</dbReference>
<dbReference type="GO" id="GO:0006362">
    <property type="term" value="P:transcription elongation by RNA polymerase I"/>
    <property type="evidence" value="ECO:0007669"/>
    <property type="project" value="TreeGrafter"/>
</dbReference>
<evidence type="ECO:0000313" key="12">
    <source>
        <dbReference type="Proteomes" id="UP000800094"/>
    </source>
</evidence>
<dbReference type="PANTHER" id="PTHR12709:SF5">
    <property type="entry name" value="DNA-DIRECTED RNA POLYMERASE I SUBUNIT RPA43"/>
    <property type="match status" value="1"/>
</dbReference>
<evidence type="ECO:0000256" key="4">
    <source>
        <dbReference type="ARBA" id="ARBA00022553"/>
    </source>
</evidence>
<evidence type="ECO:0000256" key="5">
    <source>
        <dbReference type="ARBA" id="ARBA00023163"/>
    </source>
</evidence>
<evidence type="ECO:0000259" key="10">
    <source>
        <dbReference type="Pfam" id="PF17875"/>
    </source>
</evidence>
<evidence type="ECO:0000259" key="9">
    <source>
        <dbReference type="Pfam" id="PF03876"/>
    </source>
</evidence>
<evidence type="ECO:0000256" key="6">
    <source>
        <dbReference type="ARBA" id="ARBA00023242"/>
    </source>
</evidence>
<dbReference type="OrthoDB" id="10250504at2759"/>
<dbReference type="Proteomes" id="UP000800094">
    <property type="component" value="Unassembled WGS sequence"/>
</dbReference>
<evidence type="ECO:0000256" key="7">
    <source>
        <dbReference type="RuleBase" id="RU369086"/>
    </source>
</evidence>
<dbReference type="GO" id="GO:0006352">
    <property type="term" value="P:DNA-templated transcription initiation"/>
    <property type="evidence" value="ECO:0007669"/>
    <property type="project" value="UniProtKB-UniRule"/>
</dbReference>
<dbReference type="RefSeq" id="XP_033691000.1">
    <property type="nucleotide sequence ID" value="XM_033835051.1"/>
</dbReference>
<evidence type="ECO:0000313" key="11">
    <source>
        <dbReference type="EMBL" id="KAF2255996.1"/>
    </source>
</evidence>
<dbReference type="GO" id="GO:0005736">
    <property type="term" value="C:RNA polymerase I complex"/>
    <property type="evidence" value="ECO:0007669"/>
    <property type="project" value="TreeGrafter"/>
</dbReference>
<accession>A0A6A6J044</accession>
<keyword evidence="12" id="KW-1185">Reference proteome</keyword>
<organism evidence="11 12">
    <name type="scientific">Trematosphaeria pertusa</name>
    <dbReference type="NCBI Taxonomy" id="390896"/>
    <lineage>
        <taxon>Eukaryota</taxon>
        <taxon>Fungi</taxon>
        <taxon>Dikarya</taxon>
        <taxon>Ascomycota</taxon>
        <taxon>Pezizomycotina</taxon>
        <taxon>Dothideomycetes</taxon>
        <taxon>Pleosporomycetidae</taxon>
        <taxon>Pleosporales</taxon>
        <taxon>Massarineae</taxon>
        <taxon>Trematosphaeriaceae</taxon>
        <taxon>Trematosphaeria</taxon>
    </lineage>
</organism>
<evidence type="ECO:0000256" key="8">
    <source>
        <dbReference type="SAM" id="MobiDB-lite"/>
    </source>
</evidence>
<evidence type="ECO:0000256" key="1">
    <source>
        <dbReference type="ARBA" id="ARBA00004604"/>
    </source>
</evidence>
<keyword evidence="3 7" id="KW-0240">DNA-directed RNA polymerase</keyword>
<dbReference type="Gene3D" id="3.30.1490.120">
    <property type="entry name" value="RNA polymerase Rpb7-like, N-terminal domain"/>
    <property type="match status" value="1"/>
</dbReference>
<evidence type="ECO:0000256" key="3">
    <source>
        <dbReference type="ARBA" id="ARBA00022478"/>
    </source>
</evidence>
<feature type="region of interest" description="Disordered" evidence="8">
    <location>
        <begin position="67"/>
        <end position="105"/>
    </location>
</feature>
<dbReference type="EMBL" id="ML987189">
    <property type="protein sequence ID" value="KAF2255996.1"/>
    <property type="molecule type" value="Genomic_DNA"/>
</dbReference>
<dbReference type="AlphaFoldDB" id="A0A6A6J044"/>
<feature type="domain" description="RPA43 OB" evidence="10">
    <location>
        <begin position="138"/>
        <end position="242"/>
    </location>
</feature>
<keyword evidence="6 7" id="KW-0539">Nucleus</keyword>
<gene>
    <name evidence="11" type="ORF">BU26DRAFT_598798</name>
</gene>
<feature type="compositionally biased region" description="Basic residues" evidence="8">
    <location>
        <begin position="87"/>
        <end position="97"/>
    </location>
</feature>
<feature type="domain" description="RNA polymerase Rpb7-like N-terminal" evidence="9">
    <location>
        <begin position="20"/>
        <end position="68"/>
    </location>
</feature>
<comment type="function">
    <text evidence="7">DNA-dependent RNA polymerase which catalyzes the transcription of DNA into RNA using the four ribonucleoside triphosphates as substrates.</text>
</comment>
<comment type="subcellular location">
    <subcellularLocation>
        <location evidence="1">Nucleus</location>
        <location evidence="1">Nucleolus</location>
    </subcellularLocation>
</comment>
<dbReference type="GeneID" id="54588381"/>
<sequence>MAPIETTHDDYSLLHIERISLYVPLPPASLNSPLPAICASVFSPLLLTYYPAVKGVVLAYEDVQLSDEPPRASTSTSTSTQQAKSSSSRKSRHHHAAAAHQDATASEDSDDNLLLLQQIDEYASPFLWATASLLVFRPAPHAWIPCVLTHASASHVTLAHLNTFPISILHASLPASWTWHQEAANRNKKGWDGRISDEGGWWVDGDGEKVHVGREVRCRIRDWDARGGAKGKGFLRVEASLLGEGEEREQMRGAVEMGAARKGKSAMRSGAGAERRNAQGVVELD</sequence>
<dbReference type="Pfam" id="PF03876">
    <property type="entry name" value="SHS2_Rpb7-N"/>
    <property type="match status" value="1"/>
</dbReference>
<evidence type="ECO:0000256" key="2">
    <source>
        <dbReference type="ARBA" id="ARBA00005930"/>
    </source>
</evidence>
<dbReference type="InterPro" id="IPR045113">
    <property type="entry name" value="Rpb7-like"/>
</dbReference>
<dbReference type="InterPro" id="IPR041178">
    <property type="entry name" value="RPA43_OB"/>
</dbReference>
<dbReference type="Pfam" id="PF17875">
    <property type="entry name" value="RPA43_OB"/>
    <property type="match status" value="1"/>
</dbReference>
<keyword evidence="4" id="KW-0597">Phosphoprotein</keyword>
<comment type="similarity">
    <text evidence="2">Belongs to the eukaryotic RPA43 RNA polymerase subunit family.</text>
</comment>
<feature type="compositionally biased region" description="Low complexity" evidence="8">
    <location>
        <begin position="71"/>
        <end position="86"/>
    </location>
</feature>
<dbReference type="InterPro" id="IPR005576">
    <property type="entry name" value="Rpb7-like_N"/>
</dbReference>
<feature type="region of interest" description="Disordered" evidence="8">
    <location>
        <begin position="256"/>
        <end position="285"/>
    </location>
</feature>
<proteinExistence type="inferred from homology"/>